<feature type="transmembrane region" description="Helical" evidence="1">
    <location>
        <begin position="12"/>
        <end position="30"/>
    </location>
</feature>
<feature type="transmembrane region" description="Helical" evidence="1">
    <location>
        <begin position="42"/>
        <end position="66"/>
    </location>
</feature>
<organism evidence="2 3">
    <name type="scientific">Micavibrio aeruginosavorus</name>
    <dbReference type="NCBI Taxonomy" id="349221"/>
    <lineage>
        <taxon>Bacteria</taxon>
        <taxon>Pseudomonadati</taxon>
        <taxon>Bdellovibrionota</taxon>
        <taxon>Bdellovibrionia</taxon>
        <taxon>Bdellovibrionales</taxon>
        <taxon>Pseudobdellovibrionaceae</taxon>
        <taxon>Micavibrio</taxon>
    </lineage>
</organism>
<accession>A0A2W5HAW1</accession>
<evidence type="ECO:0000256" key="1">
    <source>
        <dbReference type="SAM" id="Phobius"/>
    </source>
</evidence>
<keyword evidence="1" id="KW-0812">Transmembrane</keyword>
<name>A0A2W5HAW1_9BACT</name>
<dbReference type="AlphaFoldDB" id="A0A2W5HAW1"/>
<dbReference type="EMBL" id="QFOT01000081">
    <property type="protein sequence ID" value="PZP55216.1"/>
    <property type="molecule type" value="Genomic_DNA"/>
</dbReference>
<sequence>MKLIDKIKTGGIVAVSTFLIGALACFAAWITHIVTCFQNGEWGFLLVGALFFPIAVIHGIGVWFGLWN</sequence>
<gene>
    <name evidence="2" type="ORF">DI586_07565</name>
</gene>
<keyword evidence="1" id="KW-0472">Membrane</keyword>
<proteinExistence type="predicted"/>
<evidence type="ECO:0000313" key="2">
    <source>
        <dbReference type="EMBL" id="PZP55216.1"/>
    </source>
</evidence>
<keyword evidence="1" id="KW-1133">Transmembrane helix</keyword>
<evidence type="ECO:0000313" key="3">
    <source>
        <dbReference type="Proteomes" id="UP000249739"/>
    </source>
</evidence>
<reference evidence="2 3" key="1">
    <citation type="submission" date="2017-08" db="EMBL/GenBank/DDBJ databases">
        <title>Infants hospitalized years apart are colonized by the same room-sourced microbial strains.</title>
        <authorList>
            <person name="Brooks B."/>
            <person name="Olm M.R."/>
            <person name="Firek B.A."/>
            <person name="Baker R."/>
            <person name="Thomas B.C."/>
            <person name="Morowitz M.J."/>
            <person name="Banfield J.F."/>
        </authorList>
    </citation>
    <scope>NUCLEOTIDE SEQUENCE [LARGE SCALE GENOMIC DNA]</scope>
    <source>
        <strain evidence="2">S2_006_000_R2_64</strain>
    </source>
</reference>
<dbReference type="Proteomes" id="UP000249739">
    <property type="component" value="Unassembled WGS sequence"/>
</dbReference>
<dbReference type="PROSITE" id="PS51257">
    <property type="entry name" value="PROKAR_LIPOPROTEIN"/>
    <property type="match status" value="1"/>
</dbReference>
<protein>
    <submittedName>
        <fullName evidence="2">Uncharacterized protein</fullName>
    </submittedName>
</protein>
<comment type="caution">
    <text evidence="2">The sequence shown here is derived from an EMBL/GenBank/DDBJ whole genome shotgun (WGS) entry which is preliminary data.</text>
</comment>